<organism evidence="2 3">
    <name type="scientific">Brassica napus</name>
    <name type="common">Rape</name>
    <dbReference type="NCBI Taxonomy" id="3708"/>
    <lineage>
        <taxon>Eukaryota</taxon>
        <taxon>Viridiplantae</taxon>
        <taxon>Streptophyta</taxon>
        <taxon>Embryophyta</taxon>
        <taxon>Tracheophyta</taxon>
        <taxon>Spermatophyta</taxon>
        <taxon>Magnoliopsida</taxon>
        <taxon>eudicotyledons</taxon>
        <taxon>Gunneridae</taxon>
        <taxon>Pentapetalae</taxon>
        <taxon>rosids</taxon>
        <taxon>malvids</taxon>
        <taxon>Brassicales</taxon>
        <taxon>Brassicaceae</taxon>
        <taxon>Brassiceae</taxon>
        <taxon>Brassica</taxon>
    </lineage>
</organism>
<reference evidence="2 3" key="1">
    <citation type="journal article" date="2014" name="Science">
        <title>Plant genetics. Early allopolyploid evolution in the post-Neolithic Brassica napus oilseed genome.</title>
        <authorList>
            <person name="Chalhoub B."/>
            <person name="Denoeud F."/>
            <person name="Liu S."/>
            <person name="Parkin I.A."/>
            <person name="Tang H."/>
            <person name="Wang X."/>
            <person name="Chiquet J."/>
            <person name="Belcram H."/>
            <person name="Tong C."/>
            <person name="Samans B."/>
            <person name="Correa M."/>
            <person name="Da Silva C."/>
            <person name="Just J."/>
            <person name="Falentin C."/>
            <person name="Koh C.S."/>
            <person name="Le Clainche I."/>
            <person name="Bernard M."/>
            <person name="Bento P."/>
            <person name="Noel B."/>
            <person name="Labadie K."/>
            <person name="Alberti A."/>
            <person name="Charles M."/>
            <person name="Arnaud D."/>
            <person name="Guo H."/>
            <person name="Daviaud C."/>
            <person name="Alamery S."/>
            <person name="Jabbari K."/>
            <person name="Zhao M."/>
            <person name="Edger P.P."/>
            <person name="Chelaifa H."/>
            <person name="Tack D."/>
            <person name="Lassalle G."/>
            <person name="Mestiri I."/>
            <person name="Schnel N."/>
            <person name="Le Paslier M.C."/>
            <person name="Fan G."/>
            <person name="Renault V."/>
            <person name="Bayer P.E."/>
            <person name="Golicz A.A."/>
            <person name="Manoli S."/>
            <person name="Lee T.H."/>
            <person name="Thi V.H."/>
            <person name="Chalabi S."/>
            <person name="Hu Q."/>
            <person name="Fan C."/>
            <person name="Tollenaere R."/>
            <person name="Lu Y."/>
            <person name="Battail C."/>
            <person name="Shen J."/>
            <person name="Sidebottom C.H."/>
            <person name="Wang X."/>
            <person name="Canaguier A."/>
            <person name="Chauveau A."/>
            <person name="Berard A."/>
            <person name="Deniot G."/>
            <person name="Guan M."/>
            <person name="Liu Z."/>
            <person name="Sun F."/>
            <person name="Lim Y.P."/>
            <person name="Lyons E."/>
            <person name="Town C.D."/>
            <person name="Bancroft I."/>
            <person name="Wang X."/>
            <person name="Meng J."/>
            <person name="Ma J."/>
            <person name="Pires J.C."/>
            <person name="King G.J."/>
            <person name="Brunel D."/>
            <person name="Delourme R."/>
            <person name="Renard M."/>
            <person name="Aury J.M."/>
            <person name="Adams K.L."/>
            <person name="Batley J."/>
            <person name="Snowdon R.J."/>
            <person name="Tost J."/>
            <person name="Edwards D."/>
            <person name="Zhou Y."/>
            <person name="Hua W."/>
            <person name="Sharpe A.G."/>
            <person name="Paterson A.H."/>
            <person name="Guan C."/>
            <person name="Wincker P."/>
        </authorList>
    </citation>
    <scope>NUCLEOTIDE SEQUENCE [LARGE SCALE GENOMIC DNA]</scope>
    <source>
        <strain evidence="3">cv. Darmor-bzh</strain>
    </source>
</reference>
<sequence length="232" mass="26381">KGTLLGKLTWKLLTKPDCLLSRILQGKYCQADSFLRISCSSSASHDWRGIIEGRKIILQHLGKVIGNGNSTKLWHAPWLSASTPTSAIGHIQIFLWKVLQNAIPTGENLQKRRVLTNTTCVRCGVQETTLHLFFHCEFTKQLRAWRLELRCSTPLLSDSPTSGYTQILKSSFEQSMRNDDRRSSSGFGRTLNPCLYPFLSDVLLSCFDEEQVLNYDLYYIFVKKLLVHVLGK</sequence>
<accession>A0A078JMX0</accession>
<dbReference type="Gramene" id="CDY68848">
    <property type="protein sequence ID" value="CDY68848"/>
    <property type="gene ID" value="GSBRNA2T00080427001"/>
</dbReference>
<dbReference type="InterPro" id="IPR026960">
    <property type="entry name" value="RVT-Znf"/>
</dbReference>
<feature type="non-terminal residue" evidence="2">
    <location>
        <position position="1"/>
    </location>
</feature>
<evidence type="ECO:0000259" key="1">
    <source>
        <dbReference type="Pfam" id="PF13966"/>
    </source>
</evidence>
<keyword evidence="3" id="KW-1185">Reference proteome</keyword>
<dbReference type="PaxDb" id="3708-A0A078JMX0"/>
<dbReference type="Pfam" id="PF13966">
    <property type="entry name" value="zf-RVT"/>
    <property type="match status" value="1"/>
</dbReference>
<dbReference type="AlphaFoldDB" id="A0A078JMX0"/>
<name>A0A078JMX0_BRANA</name>
<evidence type="ECO:0000313" key="3">
    <source>
        <dbReference type="Proteomes" id="UP000028999"/>
    </source>
</evidence>
<gene>
    <name evidence="2" type="primary">BnaC06g42350D</name>
    <name evidence="2" type="ORF">GSBRNA2T00080427001</name>
</gene>
<dbReference type="Proteomes" id="UP000028999">
    <property type="component" value="Unassembled WGS sequence"/>
</dbReference>
<protein>
    <submittedName>
        <fullName evidence="2">BnaC06g42350D protein</fullName>
    </submittedName>
</protein>
<dbReference type="EMBL" id="LK038123">
    <property type="protein sequence ID" value="CDY68848.1"/>
    <property type="molecule type" value="Genomic_DNA"/>
</dbReference>
<proteinExistence type="predicted"/>
<feature type="domain" description="Reverse transcriptase zinc-binding" evidence="1">
    <location>
        <begin position="87"/>
        <end position="142"/>
    </location>
</feature>
<dbReference type="OMA" id="SSASHDW"/>
<evidence type="ECO:0000313" key="2">
    <source>
        <dbReference type="EMBL" id="CDY68848.1"/>
    </source>
</evidence>